<feature type="compositionally biased region" description="Basic and acidic residues" evidence="9">
    <location>
        <begin position="28"/>
        <end position="48"/>
    </location>
</feature>
<keyword evidence="6 8" id="KW-0560">Oxidoreductase</keyword>
<dbReference type="InterPro" id="IPR027477">
    <property type="entry name" value="Succ_DH/fumarate_Rdtase_cat_sf"/>
</dbReference>
<feature type="chain" id="PRO_5044950868" description="Urocanate reductase" evidence="8">
    <location>
        <begin position="25"/>
        <end position="606"/>
    </location>
</feature>
<dbReference type="SUPFAM" id="SSF51905">
    <property type="entry name" value="FAD/NAD(P)-binding domain"/>
    <property type="match status" value="1"/>
</dbReference>
<dbReference type="PROSITE" id="PS51257">
    <property type="entry name" value="PROKAR_LIPOPROTEIN"/>
    <property type="match status" value="1"/>
</dbReference>
<dbReference type="InterPro" id="IPR010960">
    <property type="entry name" value="Flavocytochrome_c"/>
</dbReference>
<dbReference type="Gene3D" id="3.90.1010.20">
    <property type="match status" value="1"/>
</dbReference>
<evidence type="ECO:0000256" key="1">
    <source>
        <dbReference type="ARBA" id="ARBA00008040"/>
    </source>
</evidence>
<gene>
    <name evidence="11" type="ORF">ACCQ42_02870</name>
</gene>
<dbReference type="RefSeq" id="WP_106461408.1">
    <property type="nucleotide sequence ID" value="NZ_JBGMEF010000014.1"/>
</dbReference>
<accession>A0ABW9MDW9</accession>
<evidence type="ECO:0000256" key="5">
    <source>
        <dbReference type="ARBA" id="ARBA00022827"/>
    </source>
</evidence>
<keyword evidence="12" id="KW-1185">Reference proteome</keyword>
<dbReference type="Pfam" id="PF00890">
    <property type="entry name" value="FAD_binding_2"/>
    <property type="match status" value="1"/>
</dbReference>
<comment type="caution">
    <text evidence="11">The sequence shown here is derived from an EMBL/GenBank/DDBJ whole genome shotgun (WGS) entry which is preliminary data.</text>
</comment>
<evidence type="ECO:0000256" key="7">
    <source>
        <dbReference type="ARBA" id="ARBA00049922"/>
    </source>
</evidence>
<dbReference type="EMBL" id="JBGMEF010000014">
    <property type="protein sequence ID" value="MFO3666711.1"/>
    <property type="molecule type" value="Genomic_DNA"/>
</dbReference>
<name>A0ABW9MDW9_9FIRM</name>
<dbReference type="InterPro" id="IPR003953">
    <property type="entry name" value="FAD-dep_OxRdtase_2_FAD-bd"/>
</dbReference>
<dbReference type="SUPFAM" id="SSF56425">
    <property type="entry name" value="Succinate dehydrogenase/fumarate reductase flavoprotein, catalytic domain"/>
    <property type="match status" value="1"/>
</dbReference>
<dbReference type="PANTHER" id="PTHR43400">
    <property type="entry name" value="FUMARATE REDUCTASE"/>
    <property type="match status" value="1"/>
</dbReference>
<proteinExistence type="inferred from homology"/>
<dbReference type="PRINTS" id="PR00368">
    <property type="entry name" value="FADPNR"/>
</dbReference>
<dbReference type="Gene3D" id="3.90.700.10">
    <property type="entry name" value="Succinate dehydrogenase/fumarate reductase flavoprotein, catalytic domain"/>
    <property type="match status" value="1"/>
</dbReference>
<evidence type="ECO:0000313" key="11">
    <source>
        <dbReference type="EMBL" id="MFO3666711.1"/>
    </source>
</evidence>
<evidence type="ECO:0000256" key="2">
    <source>
        <dbReference type="ARBA" id="ARBA00013137"/>
    </source>
</evidence>
<dbReference type="InterPro" id="IPR050315">
    <property type="entry name" value="FAD-oxidoreductase_2"/>
</dbReference>
<dbReference type="PANTHER" id="PTHR43400:SF7">
    <property type="entry name" value="FAD-DEPENDENT OXIDOREDUCTASE 2 FAD BINDING DOMAIN-CONTAINING PROTEIN"/>
    <property type="match status" value="1"/>
</dbReference>
<feature type="region of interest" description="Disordered" evidence="9">
    <location>
        <begin position="25"/>
        <end position="50"/>
    </location>
</feature>
<comment type="catalytic activity">
    <reaction evidence="7 8">
        <text>dihydrourocanate + A = urocanate + AH2</text>
        <dbReference type="Rhea" id="RHEA:36059"/>
        <dbReference type="ChEBI" id="CHEBI:13193"/>
        <dbReference type="ChEBI" id="CHEBI:17499"/>
        <dbReference type="ChEBI" id="CHEBI:27247"/>
        <dbReference type="ChEBI" id="CHEBI:72991"/>
        <dbReference type="EC" id="1.3.99.33"/>
    </reaction>
</comment>
<keyword evidence="5 8" id="KW-0274">FAD</keyword>
<feature type="domain" description="FMN-binding" evidence="10">
    <location>
        <begin position="62"/>
        <end position="135"/>
    </location>
</feature>
<dbReference type="Pfam" id="PF04205">
    <property type="entry name" value="FMN_bind"/>
    <property type="match status" value="1"/>
</dbReference>
<protein>
    <recommendedName>
        <fullName evidence="3 8">Urocanate reductase</fullName>
        <ecNumber evidence="2 8">1.3.99.33</ecNumber>
    </recommendedName>
</protein>
<evidence type="ECO:0000259" key="10">
    <source>
        <dbReference type="SMART" id="SM00900"/>
    </source>
</evidence>
<dbReference type="Gene3D" id="3.50.50.60">
    <property type="entry name" value="FAD/NAD(P)-binding domain"/>
    <property type="match status" value="1"/>
</dbReference>
<comment type="similarity">
    <text evidence="1 8">Belongs to the FAD-dependent oxidoreductase 2 family. FRD/SDH subfamily.</text>
</comment>
<keyword evidence="8" id="KW-0732">Signal</keyword>
<dbReference type="InterPro" id="IPR036188">
    <property type="entry name" value="FAD/NAD-bd_sf"/>
</dbReference>
<comment type="cofactor">
    <cofactor evidence="8">
        <name>FMN</name>
        <dbReference type="ChEBI" id="CHEBI:58210"/>
    </cofactor>
    <text evidence="8">Binds 1 or 2 FMN covalently per subunit.</text>
</comment>
<keyword evidence="4 8" id="KW-0285">Flavoprotein</keyword>
<evidence type="ECO:0000256" key="6">
    <source>
        <dbReference type="ARBA" id="ARBA00023002"/>
    </source>
</evidence>
<dbReference type="SMART" id="SM00900">
    <property type="entry name" value="FMN_bind"/>
    <property type="match status" value="1"/>
</dbReference>
<dbReference type="Proteomes" id="UP001637994">
    <property type="component" value="Unassembled WGS sequence"/>
</dbReference>
<evidence type="ECO:0000313" key="12">
    <source>
        <dbReference type="Proteomes" id="UP001637994"/>
    </source>
</evidence>
<dbReference type="EC" id="1.3.99.33" evidence="2 8"/>
<dbReference type="InterPro" id="IPR007329">
    <property type="entry name" value="FMN-bd"/>
</dbReference>
<comment type="cofactor">
    <cofactor evidence="8">
        <name>FAD</name>
        <dbReference type="ChEBI" id="CHEBI:57692"/>
    </cofactor>
    <text evidence="8">Binds 1 FAD per subunit.</text>
</comment>
<sequence length="606" mass="63827">MNKFKSISLALAMAISLAACGNQAANEASKEEAKPETKTEEAAKEAKDLSGISGTYEGSAKGYGGEIKVKVSLDKGVITAIEAEHKETSSVGGAGLERIKEEVIAKNSTDLDNISGATISSAAFLSAVNSALEEAGIKPEDLAAKEDENGRDAEITTDTVVVGAGGAGLSAAIQMAQDGKNVTIVEKAGITGGNSSLASGGMNAAETKLQKEEGIPDTVETFVADTMKGGHDKNNKELVEKMAQESSAAVDWLEELGAPLKQLKFSGGQTEMRTHAPINDEGKSIPVGSYLVSKLTAKAKELGIEIVYDAKADKIIMEDGKAAGIEATYPDGEKLKVNAKAVIVATGGFGANKELVEKYNPDLKGYVSTNAKSIQGDAIGFLGDVGANFIDMKEIQIHPTVVQKDGSLISEGLRGEGAILVNQDGKRFVNELETRDFVSKEILSQKDPSAWLIVDQSMMDQSSTIAKYFEKGLLTKCDDYKALADLIGVDEATIKETIEGWKQIVKNNQDPDFGREGMDQTRSDLSVAPYYAVQISPGIHHTMGGVEVNTNSEVLDKDGKPIPGLYAAGEVTGGIHGANRLGGNAVTDIVVFGRNAAKNAEEYIGK</sequence>
<reference evidence="11 12" key="1">
    <citation type="journal article" date="2025" name="Anaerobe">
        <title>Description of Anaerococcus kampingiae sp. nov., Anaerococcus groningensis sp. nov., Anaerococcus martiniensis sp. nov., and Anaerococcus cruorum sp. nov., isolated from human clinical specimens.</title>
        <authorList>
            <person name="Boiten K.E."/>
            <person name="Meijer J."/>
            <person name="van Wezel E.M."/>
            <person name="Veloo A.C.M."/>
        </authorList>
    </citation>
    <scope>NUCLEOTIDE SEQUENCE [LARGE SCALE GENOMIC DNA]</scope>
    <source>
        <strain evidence="11 12">ENR0874</strain>
    </source>
</reference>
<evidence type="ECO:0000256" key="8">
    <source>
        <dbReference type="RuleBase" id="RU366062"/>
    </source>
</evidence>
<organism evidence="11 12">
    <name type="scientific">Anaerococcus kampingae</name>
    <dbReference type="NCBI Taxonomy" id="3115614"/>
    <lineage>
        <taxon>Bacteria</taxon>
        <taxon>Bacillati</taxon>
        <taxon>Bacillota</taxon>
        <taxon>Tissierellia</taxon>
        <taxon>Tissierellales</taxon>
        <taxon>Peptoniphilaceae</taxon>
        <taxon>Anaerococcus</taxon>
    </lineage>
</organism>
<evidence type="ECO:0000256" key="3">
    <source>
        <dbReference type="ARBA" id="ARBA00015872"/>
    </source>
</evidence>
<dbReference type="NCBIfam" id="TIGR01813">
    <property type="entry name" value="flavo_cyto_c"/>
    <property type="match status" value="1"/>
</dbReference>
<feature type="signal peptide" evidence="8">
    <location>
        <begin position="1"/>
        <end position="24"/>
    </location>
</feature>
<evidence type="ECO:0000256" key="9">
    <source>
        <dbReference type="SAM" id="MobiDB-lite"/>
    </source>
</evidence>
<evidence type="ECO:0000256" key="4">
    <source>
        <dbReference type="ARBA" id="ARBA00022630"/>
    </source>
</evidence>